<dbReference type="CDD" id="cd03207">
    <property type="entry name" value="GST_C_8"/>
    <property type="match status" value="1"/>
</dbReference>
<comment type="caution">
    <text evidence="3">The sequence shown here is derived from an EMBL/GenBank/DDBJ whole genome shotgun (WGS) entry which is preliminary data.</text>
</comment>
<dbReference type="PANTHER" id="PTHR44051">
    <property type="entry name" value="GLUTATHIONE S-TRANSFERASE-RELATED"/>
    <property type="match status" value="1"/>
</dbReference>
<comment type="similarity">
    <text evidence="1">Belongs to the GST superfamily.</text>
</comment>
<dbReference type="FunFam" id="3.40.30.10:FF:000331">
    <property type="entry name" value="Glutathione S-transferase"/>
    <property type="match status" value="1"/>
</dbReference>
<evidence type="ECO:0000259" key="2">
    <source>
        <dbReference type="PROSITE" id="PS50405"/>
    </source>
</evidence>
<dbReference type="EMBL" id="QYRN01000004">
    <property type="protein sequence ID" value="RIY01622.1"/>
    <property type="molecule type" value="Genomic_DNA"/>
</dbReference>
<evidence type="ECO:0000313" key="4">
    <source>
        <dbReference type="Proteomes" id="UP000265750"/>
    </source>
</evidence>
<keyword evidence="4" id="KW-1185">Reference proteome</keyword>
<dbReference type="AlphaFoldDB" id="A0A3A1WLM7"/>
<dbReference type="InterPro" id="IPR040079">
    <property type="entry name" value="Glutathione_S-Trfase"/>
</dbReference>
<dbReference type="Pfam" id="PF00043">
    <property type="entry name" value="GST_C"/>
    <property type="match status" value="1"/>
</dbReference>
<dbReference type="InterPro" id="IPR004045">
    <property type="entry name" value="Glutathione_S-Trfase_N"/>
</dbReference>
<dbReference type="CDD" id="cd03046">
    <property type="entry name" value="GST_N_GTT1_like"/>
    <property type="match status" value="1"/>
</dbReference>
<dbReference type="InterPro" id="IPR010987">
    <property type="entry name" value="Glutathione-S-Trfase_C-like"/>
</dbReference>
<dbReference type="InterPro" id="IPR004046">
    <property type="entry name" value="GST_C"/>
</dbReference>
<dbReference type="SFLD" id="SFLDG00358">
    <property type="entry name" value="Main_(cytGST)"/>
    <property type="match status" value="1"/>
</dbReference>
<protein>
    <submittedName>
        <fullName evidence="3">Glutathione S-transferase family protein</fullName>
    </submittedName>
</protein>
<name>A0A3A1WLM7_9HYPH</name>
<dbReference type="SUPFAM" id="SSF52833">
    <property type="entry name" value="Thioredoxin-like"/>
    <property type="match status" value="1"/>
</dbReference>
<evidence type="ECO:0000313" key="3">
    <source>
        <dbReference type="EMBL" id="RIY01622.1"/>
    </source>
</evidence>
<dbReference type="SFLD" id="SFLDS00019">
    <property type="entry name" value="Glutathione_Transferase_(cytos"/>
    <property type="match status" value="1"/>
</dbReference>
<dbReference type="Proteomes" id="UP000265750">
    <property type="component" value="Unassembled WGS sequence"/>
</dbReference>
<keyword evidence="3" id="KW-0808">Transferase</keyword>
<dbReference type="SUPFAM" id="SSF47616">
    <property type="entry name" value="GST C-terminal domain-like"/>
    <property type="match status" value="1"/>
</dbReference>
<reference evidence="4" key="1">
    <citation type="submission" date="2018-09" db="EMBL/GenBank/DDBJ databases">
        <authorList>
            <person name="Tuo L."/>
        </authorList>
    </citation>
    <scope>NUCLEOTIDE SEQUENCE [LARGE SCALE GENOMIC DNA]</scope>
    <source>
        <strain evidence="4">M2BS4Y-1</strain>
    </source>
</reference>
<proteinExistence type="inferred from homology"/>
<dbReference type="PROSITE" id="PS50405">
    <property type="entry name" value="GST_CTER"/>
    <property type="match status" value="1"/>
</dbReference>
<accession>A0A3A1WLM7</accession>
<gene>
    <name evidence="3" type="ORF">D3218_08160</name>
</gene>
<evidence type="ECO:0000256" key="1">
    <source>
        <dbReference type="RuleBase" id="RU003494"/>
    </source>
</evidence>
<organism evidence="3 4">
    <name type="scientific">Aureimonas flava</name>
    <dbReference type="NCBI Taxonomy" id="2320271"/>
    <lineage>
        <taxon>Bacteria</taxon>
        <taxon>Pseudomonadati</taxon>
        <taxon>Pseudomonadota</taxon>
        <taxon>Alphaproteobacteria</taxon>
        <taxon>Hyphomicrobiales</taxon>
        <taxon>Aurantimonadaceae</taxon>
        <taxon>Aureimonas</taxon>
    </lineage>
</organism>
<dbReference type="Gene3D" id="3.40.30.10">
    <property type="entry name" value="Glutaredoxin"/>
    <property type="match status" value="1"/>
</dbReference>
<dbReference type="Pfam" id="PF02798">
    <property type="entry name" value="GST_N"/>
    <property type="match status" value="1"/>
</dbReference>
<dbReference type="OrthoDB" id="9811242at2"/>
<dbReference type="Gene3D" id="1.20.1050.10">
    <property type="match status" value="1"/>
</dbReference>
<feature type="domain" description="GST C-terminal" evidence="2">
    <location>
        <begin position="92"/>
        <end position="213"/>
    </location>
</feature>
<sequence>MQGPVTVTAYDWVPELAQGFVRDLRLRWALEEAGFAYEARLIPHSKRESAENLARQPFGQVPVLGVADRSMFESGACVWRIAEASDDLLPSAPAERDACFSWVFAALDTLSPAIDRLAFLRHFADDREAAERIEAQAAGLLRAKLAHLAAALGERPVLVGDRFTVADLLMAFVLRNVEANGDLAPFPALGAYVRRHTSRPAFARALEAQMAPFRENAARYAAAD</sequence>
<dbReference type="InterPro" id="IPR036282">
    <property type="entry name" value="Glutathione-S-Trfase_C_sf"/>
</dbReference>
<dbReference type="InterPro" id="IPR036249">
    <property type="entry name" value="Thioredoxin-like_sf"/>
</dbReference>
<dbReference type="GO" id="GO:0016740">
    <property type="term" value="F:transferase activity"/>
    <property type="evidence" value="ECO:0007669"/>
    <property type="project" value="UniProtKB-KW"/>
</dbReference>
<dbReference type="PANTHER" id="PTHR44051:SF8">
    <property type="entry name" value="GLUTATHIONE S-TRANSFERASE GSTA"/>
    <property type="match status" value="1"/>
</dbReference>